<evidence type="ECO:0000313" key="1">
    <source>
        <dbReference type="EMBL" id="RSM16205.1"/>
    </source>
</evidence>
<protein>
    <submittedName>
        <fullName evidence="1">Uncharacterized protein</fullName>
    </submittedName>
</protein>
<proteinExistence type="predicted"/>
<keyword evidence="2" id="KW-1185">Reference proteome</keyword>
<dbReference type="Proteomes" id="UP000288429">
    <property type="component" value="Unassembled WGS sequence"/>
</dbReference>
<comment type="caution">
    <text evidence="1">The sequence shown here is derived from an EMBL/GenBank/DDBJ whole genome shotgun (WGS) entry which is preliminary data.</text>
</comment>
<reference evidence="1 2" key="1">
    <citation type="submission" date="2017-06" db="EMBL/GenBank/DDBJ databases">
        <title>Cmopartive genomic analysis of Ambrosia Fusariam Clade fungi.</title>
        <authorList>
            <person name="Stajich J.E."/>
            <person name="Carrillo J."/>
            <person name="Kijimoto T."/>
            <person name="Eskalen A."/>
            <person name="O'Donnell K."/>
            <person name="Kasson M."/>
        </authorList>
    </citation>
    <scope>NUCLEOTIDE SEQUENCE [LARGE SCALE GENOMIC DNA]</scope>
    <source>
        <strain evidence="1 2">NRRL 20438</strain>
    </source>
</reference>
<sequence>MGDSSTKQAELRRDVENYLSDAVLCVLPPIAKQELLSWARQNAIELVPALSEACQQPEVSQGYYLWKGNQDNLEATTARTSLKDIGKKSDRLYAGMRRAVHVVDSFSRWTARLQAQIRSQTRALEMGAWSVTSMGDVLRRQSKHLQETPPNI</sequence>
<name>A0A428UPI0_9HYPO</name>
<organism evidence="1 2">
    <name type="scientific">Fusarium ambrosium</name>
    <dbReference type="NCBI Taxonomy" id="131363"/>
    <lineage>
        <taxon>Eukaryota</taxon>
        <taxon>Fungi</taxon>
        <taxon>Dikarya</taxon>
        <taxon>Ascomycota</taxon>
        <taxon>Pezizomycotina</taxon>
        <taxon>Sordariomycetes</taxon>
        <taxon>Hypocreomycetidae</taxon>
        <taxon>Hypocreales</taxon>
        <taxon>Nectriaceae</taxon>
        <taxon>Fusarium</taxon>
        <taxon>Fusarium solani species complex</taxon>
    </lineage>
</organism>
<gene>
    <name evidence="1" type="ORF">CDV31_004524</name>
</gene>
<accession>A0A428UPI0</accession>
<dbReference type="AlphaFoldDB" id="A0A428UPI0"/>
<evidence type="ECO:0000313" key="2">
    <source>
        <dbReference type="Proteomes" id="UP000288429"/>
    </source>
</evidence>
<dbReference type="EMBL" id="NIZV01000044">
    <property type="protein sequence ID" value="RSM16205.1"/>
    <property type="molecule type" value="Genomic_DNA"/>
</dbReference>